<reference evidence="2 3" key="1">
    <citation type="submission" date="2020-08" db="EMBL/GenBank/DDBJ databases">
        <title>Whole genome shotgun sequence of Actinoplanes ianthinogenes NBRC 13996.</title>
        <authorList>
            <person name="Komaki H."/>
            <person name="Tamura T."/>
        </authorList>
    </citation>
    <scope>NUCLEOTIDE SEQUENCE [LARGE SCALE GENOMIC DNA]</scope>
    <source>
        <strain evidence="2 3">NBRC 13996</strain>
    </source>
</reference>
<dbReference type="InterPro" id="IPR048667">
    <property type="entry name" value="Imm5-like"/>
</dbReference>
<evidence type="ECO:0000259" key="1">
    <source>
        <dbReference type="Pfam" id="PF21805"/>
    </source>
</evidence>
<organism evidence="2 3">
    <name type="scientific">Actinoplanes ianthinogenes</name>
    <dbReference type="NCBI Taxonomy" id="122358"/>
    <lineage>
        <taxon>Bacteria</taxon>
        <taxon>Bacillati</taxon>
        <taxon>Actinomycetota</taxon>
        <taxon>Actinomycetes</taxon>
        <taxon>Micromonosporales</taxon>
        <taxon>Micromonosporaceae</taxon>
        <taxon>Actinoplanes</taxon>
    </lineage>
</organism>
<dbReference type="EMBL" id="AP023356">
    <property type="protein sequence ID" value="BCJ39443.1"/>
    <property type="molecule type" value="Genomic_DNA"/>
</dbReference>
<evidence type="ECO:0000313" key="3">
    <source>
        <dbReference type="Proteomes" id="UP000676967"/>
    </source>
</evidence>
<evidence type="ECO:0000313" key="2">
    <source>
        <dbReference type="EMBL" id="BCJ39443.1"/>
    </source>
</evidence>
<name>A0ABN6C4S8_9ACTN</name>
<sequence length="177" mass="18496">MTEDAAIALSLDELRAVTGFAVLCAQPALEIYERDCPDDPRPRAAVEAARAFADGAKRSKLLRDCAFAAHRAAQEARDTGRAAAHDAARAAGHACGAAFLHPLPKATQVIHILGAAGSAARAFELATGDPAAAGERLARCRDLATPVVIEVLKRYPNAPEGGGRAGELIRRLDAALR</sequence>
<dbReference type="RefSeq" id="WP_189334148.1">
    <property type="nucleotide sequence ID" value="NZ_AP023356.1"/>
</dbReference>
<gene>
    <name evidence="2" type="ORF">Aiant_01000</name>
</gene>
<dbReference type="Proteomes" id="UP000676967">
    <property type="component" value="Chromosome"/>
</dbReference>
<dbReference type="Pfam" id="PF21805">
    <property type="entry name" value="Imm5_like"/>
    <property type="match status" value="1"/>
</dbReference>
<accession>A0ABN6C4S8</accession>
<feature type="domain" description="Imm-5-like" evidence="1">
    <location>
        <begin position="15"/>
        <end position="143"/>
    </location>
</feature>
<keyword evidence="3" id="KW-1185">Reference proteome</keyword>
<protein>
    <recommendedName>
        <fullName evidence="1">Imm-5-like domain-containing protein</fullName>
    </recommendedName>
</protein>
<proteinExistence type="predicted"/>